<dbReference type="RefSeq" id="WP_161811662.1">
    <property type="nucleotide sequence ID" value="NZ_BLJN01000002.1"/>
</dbReference>
<keyword evidence="4" id="KW-0804">Transcription</keyword>
<evidence type="ECO:0000313" key="6">
    <source>
        <dbReference type="EMBL" id="GFE79909.1"/>
    </source>
</evidence>
<accession>A0A829Y9B9</accession>
<keyword evidence="7" id="KW-1185">Reference proteome</keyword>
<evidence type="ECO:0000256" key="3">
    <source>
        <dbReference type="ARBA" id="ARBA00023125"/>
    </source>
</evidence>
<evidence type="ECO:0000256" key="1">
    <source>
        <dbReference type="ARBA" id="ARBA00009437"/>
    </source>
</evidence>
<protein>
    <submittedName>
        <fullName evidence="6">LysR family transcriptional regulator</fullName>
    </submittedName>
</protein>
<evidence type="ECO:0000259" key="5">
    <source>
        <dbReference type="PROSITE" id="PS50931"/>
    </source>
</evidence>
<dbReference type="InterPro" id="IPR058163">
    <property type="entry name" value="LysR-type_TF_proteobact-type"/>
</dbReference>
<dbReference type="Gene3D" id="1.10.10.10">
    <property type="entry name" value="Winged helix-like DNA-binding domain superfamily/Winged helix DNA-binding domain"/>
    <property type="match status" value="1"/>
</dbReference>
<dbReference type="GO" id="GO:0003700">
    <property type="term" value="F:DNA-binding transcription factor activity"/>
    <property type="evidence" value="ECO:0007669"/>
    <property type="project" value="InterPro"/>
</dbReference>
<comment type="caution">
    <text evidence="6">The sequence shown here is derived from an EMBL/GenBank/DDBJ whole genome shotgun (WGS) entry which is preliminary data.</text>
</comment>
<dbReference type="PROSITE" id="PS50931">
    <property type="entry name" value="HTH_LYSR"/>
    <property type="match status" value="1"/>
</dbReference>
<organism evidence="6 7">
    <name type="scientific">Steroidobacter agaridevorans</name>
    <dbReference type="NCBI Taxonomy" id="2695856"/>
    <lineage>
        <taxon>Bacteria</taxon>
        <taxon>Pseudomonadati</taxon>
        <taxon>Pseudomonadota</taxon>
        <taxon>Gammaproteobacteria</taxon>
        <taxon>Steroidobacterales</taxon>
        <taxon>Steroidobacteraceae</taxon>
        <taxon>Steroidobacter</taxon>
    </lineage>
</organism>
<comment type="similarity">
    <text evidence="1">Belongs to the LysR transcriptional regulatory family.</text>
</comment>
<gene>
    <name evidence="6" type="ORF">GCM10011487_19090</name>
</gene>
<dbReference type="InterPro" id="IPR036390">
    <property type="entry name" value="WH_DNA-bd_sf"/>
</dbReference>
<dbReference type="PANTHER" id="PTHR30537">
    <property type="entry name" value="HTH-TYPE TRANSCRIPTIONAL REGULATOR"/>
    <property type="match status" value="1"/>
</dbReference>
<sequence length="300" mass="33118">MRKLPLSALRAFAYVFETGGVRPAARALQVTHSAISRQVRELEAWLGVALIEKPARQRRFALTIQGQALGKALISGLNDLERAVESVRELRAPNSVVITTTPSLATRWLMPRLPVLAKNHPSIELSIVTEASVKDLAAQGADLALRMGGGPWPDGICEPLMDELLYPVATRSYWKSLGERKPARALGKARLLHDRDPDSGWDRWFDVYPARNIDLRVGPRFTSSDLVLQAAAQGLGVALARGSLAETDVSRGILFRPFEADHVRIANAYWLVRRRDDATARPAMHAVIEWIKACAAKRPT</sequence>
<dbReference type="SUPFAM" id="SSF46785">
    <property type="entry name" value="Winged helix' DNA-binding domain"/>
    <property type="match status" value="1"/>
</dbReference>
<keyword evidence="2" id="KW-0805">Transcription regulation</keyword>
<dbReference type="Proteomes" id="UP000445000">
    <property type="component" value="Unassembled WGS sequence"/>
</dbReference>
<dbReference type="GO" id="GO:0043565">
    <property type="term" value="F:sequence-specific DNA binding"/>
    <property type="evidence" value="ECO:0007669"/>
    <property type="project" value="TreeGrafter"/>
</dbReference>
<dbReference type="Gene3D" id="3.40.190.10">
    <property type="entry name" value="Periplasmic binding protein-like II"/>
    <property type="match status" value="2"/>
</dbReference>
<dbReference type="EMBL" id="BLJN01000002">
    <property type="protein sequence ID" value="GFE79909.1"/>
    <property type="molecule type" value="Genomic_DNA"/>
</dbReference>
<dbReference type="SUPFAM" id="SSF53850">
    <property type="entry name" value="Periplasmic binding protein-like II"/>
    <property type="match status" value="1"/>
</dbReference>
<dbReference type="Pfam" id="PF03466">
    <property type="entry name" value="LysR_substrate"/>
    <property type="match status" value="1"/>
</dbReference>
<evidence type="ECO:0000313" key="7">
    <source>
        <dbReference type="Proteomes" id="UP000445000"/>
    </source>
</evidence>
<dbReference type="CDD" id="cd08432">
    <property type="entry name" value="PBP2_GcdR_TrpI_HvrB_AmpR_like"/>
    <property type="match status" value="1"/>
</dbReference>
<evidence type="ECO:0000256" key="2">
    <source>
        <dbReference type="ARBA" id="ARBA00023015"/>
    </source>
</evidence>
<dbReference type="PANTHER" id="PTHR30537:SF79">
    <property type="entry name" value="TRANSCRIPTIONAL REGULATOR-RELATED"/>
    <property type="match status" value="1"/>
</dbReference>
<name>A0A829Y9B9_9GAMM</name>
<dbReference type="InterPro" id="IPR036388">
    <property type="entry name" value="WH-like_DNA-bd_sf"/>
</dbReference>
<feature type="domain" description="HTH lysR-type" evidence="5">
    <location>
        <begin position="4"/>
        <end position="61"/>
    </location>
</feature>
<evidence type="ECO:0000256" key="4">
    <source>
        <dbReference type="ARBA" id="ARBA00023163"/>
    </source>
</evidence>
<dbReference type="GO" id="GO:0006351">
    <property type="term" value="P:DNA-templated transcription"/>
    <property type="evidence" value="ECO:0007669"/>
    <property type="project" value="TreeGrafter"/>
</dbReference>
<dbReference type="InterPro" id="IPR000847">
    <property type="entry name" value="LysR_HTH_N"/>
</dbReference>
<reference evidence="7" key="1">
    <citation type="submission" date="2020-01" db="EMBL/GenBank/DDBJ databases">
        <title>'Steroidobacter agaridevorans' sp. nov., agar-degrading bacteria isolated from rhizosphere soils.</title>
        <authorList>
            <person name="Ikenaga M."/>
            <person name="Kataoka M."/>
            <person name="Murouchi A."/>
            <person name="Katsuragi S."/>
            <person name="Sakai M."/>
        </authorList>
    </citation>
    <scope>NUCLEOTIDE SEQUENCE [LARGE SCALE GENOMIC DNA]</scope>
    <source>
        <strain evidence="7">YU21-B</strain>
    </source>
</reference>
<proteinExistence type="inferred from homology"/>
<dbReference type="Pfam" id="PF00126">
    <property type="entry name" value="HTH_1"/>
    <property type="match status" value="1"/>
</dbReference>
<keyword evidence="3" id="KW-0238">DNA-binding</keyword>
<dbReference type="InterPro" id="IPR005119">
    <property type="entry name" value="LysR_subst-bd"/>
</dbReference>
<dbReference type="AlphaFoldDB" id="A0A829Y9B9"/>